<proteinExistence type="predicted"/>
<reference evidence="1" key="1">
    <citation type="submission" date="2020-05" db="EMBL/GenBank/DDBJ databases">
        <title>WGS assembly of Panicum virgatum.</title>
        <authorList>
            <person name="Lovell J.T."/>
            <person name="Jenkins J."/>
            <person name="Shu S."/>
            <person name="Juenger T.E."/>
            <person name="Schmutz J."/>
        </authorList>
    </citation>
    <scope>NUCLEOTIDE SEQUENCE</scope>
    <source>
        <strain evidence="1">AP13</strain>
    </source>
</reference>
<protein>
    <submittedName>
        <fullName evidence="1">Uncharacterized protein</fullName>
    </submittedName>
</protein>
<dbReference type="Proteomes" id="UP000823388">
    <property type="component" value="Chromosome 3K"/>
</dbReference>
<dbReference type="EMBL" id="CM029041">
    <property type="protein sequence ID" value="KAG2627773.1"/>
    <property type="molecule type" value="Genomic_DNA"/>
</dbReference>
<evidence type="ECO:0000313" key="1">
    <source>
        <dbReference type="EMBL" id="KAG2627773.1"/>
    </source>
</evidence>
<accession>A0A8T0V4G1</accession>
<sequence length="150" mass="16749">MKPRLPLPALGAGALQLEQRRRPPMGDRPFRRAAAPFVAPMGWRRRRRFLASAAIPGVRGDSHRRAGPPSLSRFPIVEQGQFLAPAASSTAGRSAGSRIYLSETISSVVSMSLDQYYIPMQINRCDIIQEKLAKNAIHMYPYYLHVSDEM</sequence>
<name>A0A8T0V4G1_PANVG</name>
<keyword evidence="2" id="KW-1185">Reference proteome</keyword>
<organism evidence="1 2">
    <name type="scientific">Panicum virgatum</name>
    <name type="common">Blackwell switchgrass</name>
    <dbReference type="NCBI Taxonomy" id="38727"/>
    <lineage>
        <taxon>Eukaryota</taxon>
        <taxon>Viridiplantae</taxon>
        <taxon>Streptophyta</taxon>
        <taxon>Embryophyta</taxon>
        <taxon>Tracheophyta</taxon>
        <taxon>Spermatophyta</taxon>
        <taxon>Magnoliopsida</taxon>
        <taxon>Liliopsida</taxon>
        <taxon>Poales</taxon>
        <taxon>Poaceae</taxon>
        <taxon>PACMAD clade</taxon>
        <taxon>Panicoideae</taxon>
        <taxon>Panicodae</taxon>
        <taxon>Paniceae</taxon>
        <taxon>Panicinae</taxon>
        <taxon>Panicum</taxon>
        <taxon>Panicum sect. Hiantes</taxon>
    </lineage>
</organism>
<gene>
    <name evidence="1" type="ORF">PVAP13_3KG262966</name>
</gene>
<evidence type="ECO:0000313" key="2">
    <source>
        <dbReference type="Proteomes" id="UP000823388"/>
    </source>
</evidence>
<comment type="caution">
    <text evidence="1">The sequence shown here is derived from an EMBL/GenBank/DDBJ whole genome shotgun (WGS) entry which is preliminary data.</text>
</comment>
<dbReference type="AlphaFoldDB" id="A0A8T0V4G1"/>